<evidence type="ECO:0000256" key="5">
    <source>
        <dbReference type="SAM" id="MobiDB-lite"/>
    </source>
</evidence>
<evidence type="ECO:0000313" key="8">
    <source>
        <dbReference type="Proteomes" id="UP000504606"/>
    </source>
</evidence>
<dbReference type="Gene3D" id="1.20.1250.20">
    <property type="entry name" value="MFS general substrate transporter like domains"/>
    <property type="match status" value="1"/>
</dbReference>
<feature type="compositionally biased region" description="Low complexity" evidence="5">
    <location>
        <begin position="547"/>
        <end position="562"/>
    </location>
</feature>
<evidence type="ECO:0000256" key="1">
    <source>
        <dbReference type="ARBA" id="ARBA00004141"/>
    </source>
</evidence>
<dbReference type="KEGG" id="foc:113204406"/>
<comment type="subcellular location">
    <subcellularLocation>
        <location evidence="1">Membrane</location>
        <topology evidence="1">Multi-pass membrane protein</topology>
    </subcellularLocation>
</comment>
<evidence type="ECO:0000313" key="9">
    <source>
        <dbReference type="RefSeq" id="XP_052119923.1"/>
    </source>
</evidence>
<reference evidence="9" key="1">
    <citation type="submission" date="2025-08" db="UniProtKB">
        <authorList>
            <consortium name="RefSeq"/>
        </authorList>
    </citation>
    <scope>IDENTIFICATION</scope>
    <source>
        <tissue evidence="9">Whole organism</tissue>
    </source>
</reference>
<feature type="domain" description="Major facilitator superfamily (MFS) profile" evidence="7">
    <location>
        <begin position="111"/>
        <end position="572"/>
    </location>
</feature>
<dbReference type="InterPro" id="IPR036259">
    <property type="entry name" value="MFS_trans_sf"/>
</dbReference>
<feature type="transmembrane region" description="Helical" evidence="6">
    <location>
        <begin position="397"/>
        <end position="419"/>
    </location>
</feature>
<protein>
    <submittedName>
        <fullName evidence="9">Beta-alanine transporter-like</fullName>
    </submittedName>
</protein>
<dbReference type="PROSITE" id="PS50850">
    <property type="entry name" value="MFS"/>
    <property type="match status" value="1"/>
</dbReference>
<dbReference type="AlphaFoldDB" id="A0A9C6U219"/>
<feature type="transmembrane region" description="Helical" evidence="6">
    <location>
        <begin position="295"/>
        <end position="313"/>
    </location>
</feature>
<keyword evidence="3 6" id="KW-1133">Transmembrane helix</keyword>
<dbReference type="InterPro" id="IPR020846">
    <property type="entry name" value="MFS_dom"/>
</dbReference>
<evidence type="ECO:0000256" key="4">
    <source>
        <dbReference type="ARBA" id="ARBA00023136"/>
    </source>
</evidence>
<feature type="transmembrane region" description="Helical" evidence="6">
    <location>
        <begin position="177"/>
        <end position="197"/>
    </location>
</feature>
<sequence>MDLDEILPDVGEFGAYQQLLLWFVLLPGVLPCGFHAYNQLFMAASPPHWCHVPELDALNISHEWARNLSIPAQDQGGGFSQCRMYRRNYTRVAAAVEQALGQAADVLALEAALAALVPAAATWRDLVVDDANQSVVMVEPADDEGATVPCAHGYAFDYSQYATTVVTEWDMVCDRDYHSTLALVLLAVGGLVGNYIFGYLQDSIGRRPAFFIYLLIECAFGIATAFAHDFISWTAFRIGVGFTVPAIMGTPYVLAIELVGPSKRTAVTILSNIAYSLSLVALAGVVYLVRDWRQLALATSVPFVSFFLYWWVLPESPRWLLARGRYQEAEAILKLMARVNGRALPPNYLSQLMRKFQMESAPPGAGPDQPAPCLESVERSYGVLDLVRTPNLRRKTLIITFIWFTNTSVYVGLSYYAPVLGGDEFLNFFLAGAVELPTYLFLWPAMLRWGRRVALCVSMVVGGTACLATVLVQNGKTDREKVNGYVRVAANTLCCRSSSRRGRRQRSILPEMVADSALQEPKGALGGSPISRLGKDLTFSPFSTPNATDATSSTDVTSDTTVPGGDLGVSAV</sequence>
<dbReference type="OrthoDB" id="2544694at2759"/>
<dbReference type="InterPro" id="IPR005828">
    <property type="entry name" value="MFS_sugar_transport-like"/>
</dbReference>
<keyword evidence="8" id="KW-1185">Reference proteome</keyword>
<evidence type="ECO:0000256" key="6">
    <source>
        <dbReference type="SAM" id="Phobius"/>
    </source>
</evidence>
<feature type="transmembrane region" description="Helical" evidence="6">
    <location>
        <begin position="425"/>
        <end position="446"/>
    </location>
</feature>
<feature type="region of interest" description="Disordered" evidence="5">
    <location>
        <begin position="544"/>
        <end position="572"/>
    </location>
</feature>
<dbReference type="RefSeq" id="XP_052119923.1">
    <property type="nucleotide sequence ID" value="XM_052263963.1"/>
</dbReference>
<feature type="transmembrane region" description="Helical" evidence="6">
    <location>
        <begin position="266"/>
        <end position="289"/>
    </location>
</feature>
<dbReference type="SUPFAM" id="SSF103473">
    <property type="entry name" value="MFS general substrate transporter"/>
    <property type="match status" value="1"/>
</dbReference>
<organism evidence="8 9">
    <name type="scientific">Frankliniella occidentalis</name>
    <name type="common">Western flower thrips</name>
    <name type="synonym">Euthrips occidentalis</name>
    <dbReference type="NCBI Taxonomy" id="133901"/>
    <lineage>
        <taxon>Eukaryota</taxon>
        <taxon>Metazoa</taxon>
        <taxon>Ecdysozoa</taxon>
        <taxon>Arthropoda</taxon>
        <taxon>Hexapoda</taxon>
        <taxon>Insecta</taxon>
        <taxon>Pterygota</taxon>
        <taxon>Neoptera</taxon>
        <taxon>Paraneoptera</taxon>
        <taxon>Thysanoptera</taxon>
        <taxon>Terebrantia</taxon>
        <taxon>Thripoidea</taxon>
        <taxon>Thripidae</taxon>
        <taxon>Frankliniella</taxon>
    </lineage>
</organism>
<evidence type="ECO:0000256" key="3">
    <source>
        <dbReference type="ARBA" id="ARBA00022989"/>
    </source>
</evidence>
<gene>
    <name evidence="9" type="primary">LOC113204406</name>
</gene>
<dbReference type="Proteomes" id="UP000504606">
    <property type="component" value="Unplaced"/>
</dbReference>
<evidence type="ECO:0000259" key="7">
    <source>
        <dbReference type="PROSITE" id="PS50850"/>
    </source>
</evidence>
<proteinExistence type="predicted"/>
<accession>A0A9C6U219</accession>
<feature type="transmembrane region" description="Helical" evidence="6">
    <location>
        <begin position="453"/>
        <end position="472"/>
    </location>
</feature>
<dbReference type="PANTHER" id="PTHR24064">
    <property type="entry name" value="SOLUTE CARRIER FAMILY 22 MEMBER"/>
    <property type="match status" value="1"/>
</dbReference>
<keyword evidence="2 6" id="KW-0812">Transmembrane</keyword>
<keyword evidence="4 6" id="KW-0472">Membrane</keyword>
<dbReference type="GO" id="GO:0016020">
    <property type="term" value="C:membrane"/>
    <property type="evidence" value="ECO:0007669"/>
    <property type="project" value="UniProtKB-SubCell"/>
</dbReference>
<evidence type="ECO:0000256" key="2">
    <source>
        <dbReference type="ARBA" id="ARBA00022692"/>
    </source>
</evidence>
<feature type="transmembrane region" description="Helical" evidence="6">
    <location>
        <begin position="209"/>
        <end position="228"/>
    </location>
</feature>
<dbReference type="GeneID" id="113204406"/>
<dbReference type="Pfam" id="PF00083">
    <property type="entry name" value="Sugar_tr"/>
    <property type="match status" value="1"/>
</dbReference>
<feature type="transmembrane region" description="Helical" evidence="6">
    <location>
        <begin position="234"/>
        <end position="254"/>
    </location>
</feature>
<dbReference type="GO" id="GO:0022857">
    <property type="term" value="F:transmembrane transporter activity"/>
    <property type="evidence" value="ECO:0007669"/>
    <property type="project" value="InterPro"/>
</dbReference>
<name>A0A9C6U219_FRAOC</name>
<dbReference type="CDD" id="cd17317">
    <property type="entry name" value="MFS_SLC22"/>
    <property type="match status" value="1"/>
</dbReference>